<proteinExistence type="predicted"/>
<gene>
    <name evidence="1" type="ORF">APY04_0134</name>
</gene>
<comment type="caution">
    <text evidence="1">The sequence shown here is derived from an EMBL/GenBank/DDBJ whole genome shotgun (WGS) entry which is preliminary data.</text>
</comment>
<keyword evidence="2" id="KW-1185">Reference proteome</keyword>
<evidence type="ECO:0000313" key="1">
    <source>
        <dbReference type="EMBL" id="KWT72340.1"/>
    </source>
</evidence>
<dbReference type="AlphaFoldDB" id="A0A120CYD1"/>
<sequence>MLALAAKRAIESVFLLSHLGCLTSPRVARALDQPAPALEDSCLVPPEEAVPESITLISAR</sequence>
<dbReference type="Proteomes" id="UP000059074">
    <property type="component" value="Unassembled WGS sequence"/>
</dbReference>
<accession>A0A120CYD1</accession>
<evidence type="ECO:0000313" key="2">
    <source>
        <dbReference type="Proteomes" id="UP000059074"/>
    </source>
</evidence>
<protein>
    <submittedName>
        <fullName evidence="1">Uncharacterized protein</fullName>
    </submittedName>
</protein>
<name>A0A120CYD1_HYPSL</name>
<dbReference type="EMBL" id="LMTR01000012">
    <property type="protein sequence ID" value="KWT72340.1"/>
    <property type="molecule type" value="Genomic_DNA"/>
</dbReference>
<organism evidence="1 2">
    <name type="scientific">Hyphomicrobium sulfonivorans</name>
    <dbReference type="NCBI Taxonomy" id="121290"/>
    <lineage>
        <taxon>Bacteria</taxon>
        <taxon>Pseudomonadati</taxon>
        <taxon>Pseudomonadota</taxon>
        <taxon>Alphaproteobacteria</taxon>
        <taxon>Hyphomicrobiales</taxon>
        <taxon>Hyphomicrobiaceae</taxon>
        <taxon>Hyphomicrobium</taxon>
    </lineage>
</organism>
<reference evidence="1 2" key="1">
    <citation type="submission" date="2015-10" db="EMBL/GenBank/DDBJ databases">
        <title>Transcriptomic analysis of a linuron degrading triple-species bacterial consortium.</title>
        <authorList>
            <person name="Albers P."/>
        </authorList>
    </citation>
    <scope>NUCLEOTIDE SEQUENCE [LARGE SCALE GENOMIC DNA]</scope>
    <source>
        <strain evidence="1 2">WDL6</strain>
    </source>
</reference>